<dbReference type="RefSeq" id="WP_020225889.1">
    <property type="nucleotide sequence ID" value="NZ_CABKSC010000004.1"/>
</dbReference>
<dbReference type="InterPro" id="IPR050490">
    <property type="entry name" value="Bact_solute-bd_prot1"/>
</dbReference>
<evidence type="ECO:0000313" key="2">
    <source>
        <dbReference type="EMBL" id="MSC33784.1"/>
    </source>
</evidence>
<dbReference type="Proteomes" id="UP000480929">
    <property type="component" value="Unassembled WGS sequence"/>
</dbReference>
<dbReference type="Pfam" id="PF13416">
    <property type="entry name" value="SBP_bac_8"/>
    <property type="match status" value="1"/>
</dbReference>
<gene>
    <name evidence="2" type="ORF">GKD88_11700</name>
    <name evidence="1" type="ORF">GKE08_12025</name>
</gene>
<proteinExistence type="predicted"/>
<organism evidence="1 3">
    <name type="scientific">Holdemania massiliensis</name>
    <dbReference type="NCBI Taxonomy" id="1468449"/>
    <lineage>
        <taxon>Bacteria</taxon>
        <taxon>Bacillati</taxon>
        <taxon>Bacillota</taxon>
        <taxon>Erysipelotrichia</taxon>
        <taxon>Erysipelotrichales</taxon>
        <taxon>Erysipelotrichaceae</taxon>
        <taxon>Holdemania</taxon>
    </lineage>
</organism>
<dbReference type="AlphaFoldDB" id="A0A6N7S841"/>
<evidence type="ECO:0000313" key="4">
    <source>
        <dbReference type="Proteomes" id="UP000480929"/>
    </source>
</evidence>
<dbReference type="GeneID" id="42457676"/>
<accession>A0A6N7S841</accession>
<dbReference type="Proteomes" id="UP000433575">
    <property type="component" value="Unassembled WGS sequence"/>
</dbReference>
<dbReference type="Gene3D" id="3.40.190.10">
    <property type="entry name" value="Periplasmic binding protein-like II"/>
    <property type="match status" value="1"/>
</dbReference>
<dbReference type="PANTHER" id="PTHR43649">
    <property type="entry name" value="ARABINOSE-BINDING PROTEIN-RELATED"/>
    <property type="match status" value="1"/>
</dbReference>
<name>A0A6N7S841_9FIRM</name>
<protein>
    <submittedName>
        <fullName evidence="1">Extracellular solute-binding protein</fullName>
    </submittedName>
</protein>
<dbReference type="OrthoDB" id="55273at2"/>
<dbReference type="EMBL" id="WKPI01000021">
    <property type="protein sequence ID" value="MSC33784.1"/>
    <property type="molecule type" value="Genomic_DNA"/>
</dbReference>
<keyword evidence="4" id="KW-1185">Reference proteome</keyword>
<reference evidence="3 4" key="1">
    <citation type="journal article" date="2019" name="Nat. Med.">
        <title>A library of human gut bacterial isolates paired with longitudinal multiomics data enables mechanistic microbiome research.</title>
        <authorList>
            <person name="Poyet M."/>
            <person name="Groussin M."/>
            <person name="Gibbons S.M."/>
            <person name="Avila-Pacheco J."/>
            <person name="Jiang X."/>
            <person name="Kearney S.M."/>
            <person name="Perrotta A.R."/>
            <person name="Berdy B."/>
            <person name="Zhao S."/>
            <person name="Lieberman T.D."/>
            <person name="Swanson P.K."/>
            <person name="Smith M."/>
            <person name="Roesemann S."/>
            <person name="Alexander J.E."/>
            <person name="Rich S.A."/>
            <person name="Livny J."/>
            <person name="Vlamakis H."/>
            <person name="Clish C."/>
            <person name="Bullock K."/>
            <person name="Deik A."/>
            <person name="Scott J."/>
            <person name="Pierce K.A."/>
            <person name="Xavier R.J."/>
            <person name="Alm E.J."/>
        </authorList>
    </citation>
    <scope>NUCLEOTIDE SEQUENCE [LARGE SCALE GENOMIC DNA]</scope>
    <source>
        <strain evidence="1 3">BIOML-A4</strain>
        <strain evidence="2 4">BIOML-A5</strain>
    </source>
</reference>
<sequence length="426" mass="47950">MKAYRIVFLLLTLTLALFLYGAFSAPRMTPEPSQKEVITVWGWDDFLPDAFAEYQKSHPDIALNYTVVEKSEYLQRFKLALALNQPLPDICILESETLDGINGAELFLDLEASPYFLPRQEVLEFRLAQFENELGHLWAVPATLSASGVAYNRTVAQAFLATEDPVQVGIVFSSWADVISKGMKFKEQFPDRAMFASLEDAAVMLFGQSRTPYIQNNTLLQPYRFLNAFQILDALQEAGLVFSLQQYSPQWMNSLETDQVFFYPCSLWLMSMGIFHTGQAWGFTRAPSGSFAWGGTVWAIPKTSTHAATAWEFMQTVLLSPSGAAYAKNHGTGTLISYSPAYNEEGYSDLIMEDFGGQNIGKMYLDQIFPEVQTRPAGENEALLKEVYLQTVRAMIGMPEMNGEQAYALFLERLHQRLPDLQEEPA</sequence>
<comment type="caution">
    <text evidence="1">The sequence shown here is derived from an EMBL/GenBank/DDBJ whole genome shotgun (WGS) entry which is preliminary data.</text>
</comment>
<dbReference type="SUPFAM" id="SSF53850">
    <property type="entry name" value="Periplasmic binding protein-like II"/>
    <property type="match status" value="1"/>
</dbReference>
<dbReference type="PANTHER" id="PTHR43649:SF32">
    <property type="entry name" value="SUGAR BINDING SECRETED PROTEIN"/>
    <property type="match status" value="1"/>
</dbReference>
<evidence type="ECO:0000313" key="1">
    <source>
        <dbReference type="EMBL" id="MSA90054.1"/>
    </source>
</evidence>
<dbReference type="InterPro" id="IPR006059">
    <property type="entry name" value="SBP"/>
</dbReference>
<dbReference type="EMBL" id="WKPJ01000019">
    <property type="protein sequence ID" value="MSA90054.1"/>
    <property type="molecule type" value="Genomic_DNA"/>
</dbReference>
<evidence type="ECO:0000313" key="3">
    <source>
        <dbReference type="Proteomes" id="UP000433575"/>
    </source>
</evidence>